<accession>A0A498CLS7</accession>
<name>A0A498CLS7_9FIRM</name>
<feature type="compositionally biased region" description="Acidic residues" evidence="1">
    <location>
        <begin position="85"/>
        <end position="95"/>
    </location>
</feature>
<dbReference type="Proteomes" id="UP000276301">
    <property type="component" value="Unassembled WGS sequence"/>
</dbReference>
<proteinExistence type="predicted"/>
<organism evidence="2 3">
    <name type="scientific">Anaerotruncus massiliensis</name>
    <name type="common">ex Liu et al. 2021</name>
    <dbReference type="NCBI Taxonomy" id="2321404"/>
    <lineage>
        <taxon>Bacteria</taxon>
        <taxon>Bacillati</taxon>
        <taxon>Bacillota</taxon>
        <taxon>Clostridia</taxon>
        <taxon>Eubacteriales</taxon>
        <taxon>Oscillospiraceae</taxon>
        <taxon>Anaerotruncus</taxon>
    </lineage>
</organism>
<protein>
    <submittedName>
        <fullName evidence="2">Uncharacterized protein</fullName>
    </submittedName>
</protein>
<dbReference type="EMBL" id="RCHT01000055">
    <property type="protein sequence ID" value="RLL06926.1"/>
    <property type="molecule type" value="Genomic_DNA"/>
</dbReference>
<feature type="compositionally biased region" description="Low complexity" evidence="1">
    <location>
        <begin position="70"/>
        <end position="84"/>
    </location>
</feature>
<evidence type="ECO:0000313" key="3">
    <source>
        <dbReference type="Proteomes" id="UP000276301"/>
    </source>
</evidence>
<feature type="region of interest" description="Disordered" evidence="1">
    <location>
        <begin position="70"/>
        <end position="95"/>
    </location>
</feature>
<keyword evidence="3" id="KW-1185">Reference proteome</keyword>
<gene>
    <name evidence="2" type="ORF">D4A47_13665</name>
</gene>
<sequence length="95" mass="10232">MRKGTFIATIALLIAIAGAIVAFAAYFKRRSCALCDDLDDELMDDMSDLDYYATQVDEDDEEDVCGCGCSAPEEPVQDAAPEAAAQDDGEEPTEE</sequence>
<comment type="caution">
    <text evidence="2">The sequence shown here is derived from an EMBL/GenBank/DDBJ whole genome shotgun (WGS) entry which is preliminary data.</text>
</comment>
<reference evidence="2 3" key="1">
    <citation type="submission" date="2018-10" db="EMBL/GenBank/DDBJ databases">
        <title>Anaerotruncus faecis sp. nov., isolated from human feces.</title>
        <authorList>
            <person name="Wang Y.-J."/>
        </authorList>
    </citation>
    <scope>NUCLEOTIDE SEQUENCE [LARGE SCALE GENOMIC DNA]</scope>
    <source>
        <strain evidence="2 3">22A2-44</strain>
    </source>
</reference>
<dbReference type="AlphaFoldDB" id="A0A498CLS7"/>
<evidence type="ECO:0000256" key="1">
    <source>
        <dbReference type="SAM" id="MobiDB-lite"/>
    </source>
</evidence>
<dbReference type="RefSeq" id="WP_121587708.1">
    <property type="nucleotide sequence ID" value="NZ_DBFSDP010000261.1"/>
</dbReference>
<evidence type="ECO:0000313" key="2">
    <source>
        <dbReference type="EMBL" id="RLL06926.1"/>
    </source>
</evidence>